<dbReference type="SUPFAM" id="SSF51905">
    <property type="entry name" value="FAD/NAD(P)-binding domain"/>
    <property type="match status" value="1"/>
</dbReference>
<name>A0ABU5IKZ3_9BURK</name>
<dbReference type="PRINTS" id="PR00411">
    <property type="entry name" value="PNDRDTASEI"/>
</dbReference>
<dbReference type="Pfam" id="PF07992">
    <property type="entry name" value="Pyr_redox_2"/>
    <property type="match status" value="1"/>
</dbReference>
<evidence type="ECO:0000259" key="6">
    <source>
        <dbReference type="Pfam" id="PF14759"/>
    </source>
</evidence>
<evidence type="ECO:0000256" key="1">
    <source>
        <dbReference type="ARBA" id="ARBA00001974"/>
    </source>
</evidence>
<gene>
    <name evidence="7" type="ORF">SM757_23455</name>
</gene>
<dbReference type="InterPro" id="IPR023753">
    <property type="entry name" value="FAD/NAD-binding_dom"/>
</dbReference>
<protein>
    <submittedName>
        <fullName evidence="7">FAD-dependent oxidoreductase</fullName>
    </submittedName>
</protein>
<proteinExistence type="predicted"/>
<dbReference type="PANTHER" id="PTHR43557:SF2">
    <property type="entry name" value="RIESKE DOMAIN-CONTAINING PROTEIN-RELATED"/>
    <property type="match status" value="1"/>
</dbReference>
<evidence type="ECO:0000256" key="2">
    <source>
        <dbReference type="ARBA" id="ARBA00022630"/>
    </source>
</evidence>
<dbReference type="InterPro" id="IPR028202">
    <property type="entry name" value="Reductase_C"/>
</dbReference>
<evidence type="ECO:0000256" key="4">
    <source>
        <dbReference type="ARBA" id="ARBA00023002"/>
    </source>
</evidence>
<dbReference type="InterPro" id="IPR036188">
    <property type="entry name" value="FAD/NAD-bd_sf"/>
</dbReference>
<dbReference type="Gene3D" id="3.30.390.30">
    <property type="match status" value="1"/>
</dbReference>
<keyword evidence="3" id="KW-0274">FAD</keyword>
<dbReference type="RefSeq" id="WP_322467251.1">
    <property type="nucleotide sequence ID" value="NZ_JAXOJX010000045.1"/>
</dbReference>
<dbReference type="Gene3D" id="3.50.50.60">
    <property type="entry name" value="FAD/NAD(P)-binding domain"/>
    <property type="match status" value="2"/>
</dbReference>
<dbReference type="InterPro" id="IPR050446">
    <property type="entry name" value="FAD-oxidoreductase/Apoptosis"/>
</dbReference>
<keyword evidence="8" id="KW-1185">Reference proteome</keyword>
<dbReference type="Proteomes" id="UP001293718">
    <property type="component" value="Unassembled WGS sequence"/>
</dbReference>
<dbReference type="InterPro" id="IPR016156">
    <property type="entry name" value="FAD/NAD-linked_Rdtase_dimer_sf"/>
</dbReference>
<dbReference type="SUPFAM" id="SSF55424">
    <property type="entry name" value="FAD/NAD-linked reductases, dimerisation (C-terminal) domain"/>
    <property type="match status" value="1"/>
</dbReference>
<dbReference type="Pfam" id="PF14759">
    <property type="entry name" value="Reductase_C"/>
    <property type="match status" value="1"/>
</dbReference>
<reference evidence="7 8" key="1">
    <citation type="submission" date="2023-11" db="EMBL/GenBank/DDBJ databases">
        <title>Draft genome of Azohydromonas lata strain H1 (DSM1123), a polyhydroxyalkanoate producer.</title>
        <authorList>
            <person name="Traversa D."/>
            <person name="D'Addabbo P."/>
            <person name="Pazzani C."/>
            <person name="Manzari C."/>
            <person name="Chiara M."/>
            <person name="Scrascia M."/>
        </authorList>
    </citation>
    <scope>NUCLEOTIDE SEQUENCE [LARGE SCALE GENOMIC DNA]</scope>
    <source>
        <strain evidence="7 8">H1</strain>
    </source>
</reference>
<organism evidence="7 8">
    <name type="scientific">Azohydromonas lata</name>
    <dbReference type="NCBI Taxonomy" id="45677"/>
    <lineage>
        <taxon>Bacteria</taxon>
        <taxon>Pseudomonadati</taxon>
        <taxon>Pseudomonadota</taxon>
        <taxon>Betaproteobacteria</taxon>
        <taxon>Burkholderiales</taxon>
        <taxon>Sphaerotilaceae</taxon>
        <taxon>Azohydromonas</taxon>
    </lineage>
</organism>
<evidence type="ECO:0000259" key="5">
    <source>
        <dbReference type="Pfam" id="PF07992"/>
    </source>
</evidence>
<dbReference type="PRINTS" id="PR00368">
    <property type="entry name" value="FADPNR"/>
</dbReference>
<evidence type="ECO:0000256" key="3">
    <source>
        <dbReference type="ARBA" id="ARBA00022827"/>
    </source>
</evidence>
<keyword evidence="2" id="KW-0285">Flavoprotein</keyword>
<comment type="cofactor">
    <cofactor evidence="1">
        <name>FAD</name>
        <dbReference type="ChEBI" id="CHEBI:57692"/>
    </cofactor>
</comment>
<accession>A0ABU5IKZ3</accession>
<sequence>MSRPPVAAGESVVIVGAGQAGTLTAEALRGAGHTGAITLLGDEPCGPYHRPPLSKAWLAGELSDAQLMLRAPQMLEKKQIALRTGVRVLGLDRARQLVHLDDGSALPYAGLVLATGAAPRTLALPGAQAPNVLALRSRDDAGRMAAALERCAAAGLPVAVIGGGFIGLEVAATARKKGLRVTVLEAAPRLLGRVLAPLLSDWFAALHRGHGVELVLDARIERIATEGEGGEAVAVQLADGRRLPCGLVVLGVGVSANDALAREAGLACEGGIVVDACARTADPRIVAAGDCTARRLADGGLLRLESVHNATEQAKSAAAALLGQERPFTATPWFWSDQYERKLQMAGLSAGADAWVLRGELGGAAFSVCHYRADRLVAVDSVNDARTHLLARKLLDAGVSPTAAQAADTGLDLGGLLAR</sequence>
<dbReference type="PANTHER" id="PTHR43557">
    <property type="entry name" value="APOPTOSIS-INDUCING FACTOR 1"/>
    <property type="match status" value="1"/>
</dbReference>
<evidence type="ECO:0000313" key="7">
    <source>
        <dbReference type="EMBL" id="MDZ5459541.1"/>
    </source>
</evidence>
<feature type="domain" description="Reductase C-terminal" evidence="6">
    <location>
        <begin position="333"/>
        <end position="415"/>
    </location>
</feature>
<feature type="domain" description="FAD/NAD(P)-binding" evidence="5">
    <location>
        <begin position="11"/>
        <end position="314"/>
    </location>
</feature>
<keyword evidence="4" id="KW-0560">Oxidoreductase</keyword>
<evidence type="ECO:0000313" key="8">
    <source>
        <dbReference type="Proteomes" id="UP001293718"/>
    </source>
</evidence>
<comment type="caution">
    <text evidence="7">The sequence shown here is derived from an EMBL/GenBank/DDBJ whole genome shotgun (WGS) entry which is preliminary data.</text>
</comment>
<dbReference type="EMBL" id="JAXOJX010000045">
    <property type="protein sequence ID" value="MDZ5459541.1"/>
    <property type="molecule type" value="Genomic_DNA"/>
</dbReference>